<dbReference type="InterPro" id="IPR026265">
    <property type="entry name" value="LptC"/>
</dbReference>
<proteinExistence type="predicted"/>
<evidence type="ECO:0000313" key="1">
    <source>
        <dbReference type="EMBL" id="TYZ11468.1"/>
    </source>
</evidence>
<accession>A0A5D6V996</accession>
<sequence length="188" mass="21095">MKRGCTGWVAGLSAVLTGLLAGCEAKHEDLTQKTVYTGPLVESNNVLMIFSDSAKLQAKLTAPLQQQFESGDMVFPKTLKITFYGDNGARIINTLEGNYGKYDKNQNLFTVRGKVKVRNEEKHQQLNTEELFFNRQKGTIFTAKETAVRVETDTEVLTGFGLEANQEFSRYKIFKPTGIFTVQQPDQK</sequence>
<dbReference type="AlphaFoldDB" id="A0A5D6V996"/>
<dbReference type="InterPro" id="IPR010664">
    <property type="entry name" value="LipoPS_assembly_LptC-rel"/>
</dbReference>
<evidence type="ECO:0000313" key="2">
    <source>
        <dbReference type="Proteomes" id="UP000322791"/>
    </source>
</evidence>
<name>A0A5D6V996_9BACT</name>
<dbReference type="Pfam" id="PF06835">
    <property type="entry name" value="LptC"/>
    <property type="match status" value="1"/>
</dbReference>
<keyword evidence="2" id="KW-1185">Reference proteome</keyword>
<reference evidence="1 2" key="1">
    <citation type="submission" date="2019-08" db="EMBL/GenBank/DDBJ databases">
        <authorList>
            <person name="Seo M.-J."/>
        </authorList>
    </citation>
    <scope>NUCLEOTIDE SEQUENCE [LARGE SCALE GENOMIC DNA]</scope>
    <source>
        <strain evidence="1 2">KIGAM108</strain>
    </source>
</reference>
<dbReference type="GO" id="GO:0015221">
    <property type="term" value="F:lipopolysaccharide transmembrane transporter activity"/>
    <property type="evidence" value="ECO:0007669"/>
    <property type="project" value="InterPro"/>
</dbReference>
<dbReference type="PROSITE" id="PS51257">
    <property type="entry name" value="PROKAR_LIPOPROTEIN"/>
    <property type="match status" value="1"/>
</dbReference>
<dbReference type="EMBL" id="VTHL01000005">
    <property type="protein sequence ID" value="TYZ11468.1"/>
    <property type="molecule type" value="Genomic_DNA"/>
</dbReference>
<protein>
    <submittedName>
        <fullName evidence="1">LPS export ABC transporter periplasmic protein LptC</fullName>
    </submittedName>
</protein>
<organism evidence="1 2">
    <name type="scientific">Hymenobacter lutimineralis</name>
    <dbReference type="NCBI Taxonomy" id="2606448"/>
    <lineage>
        <taxon>Bacteria</taxon>
        <taxon>Pseudomonadati</taxon>
        <taxon>Bacteroidota</taxon>
        <taxon>Cytophagia</taxon>
        <taxon>Cytophagales</taxon>
        <taxon>Hymenobacteraceae</taxon>
        <taxon>Hymenobacter</taxon>
    </lineage>
</organism>
<dbReference type="RefSeq" id="WP_149070313.1">
    <property type="nucleotide sequence ID" value="NZ_VTHL01000005.1"/>
</dbReference>
<dbReference type="Proteomes" id="UP000322791">
    <property type="component" value="Unassembled WGS sequence"/>
</dbReference>
<dbReference type="NCBIfam" id="TIGR04409">
    <property type="entry name" value="LptC_YrbK"/>
    <property type="match status" value="1"/>
</dbReference>
<gene>
    <name evidence="1" type="primary">lptC</name>
    <name evidence="1" type="ORF">FY528_07175</name>
</gene>
<comment type="caution">
    <text evidence="1">The sequence shown here is derived from an EMBL/GenBank/DDBJ whole genome shotgun (WGS) entry which is preliminary data.</text>
</comment>
<dbReference type="GO" id="GO:0005886">
    <property type="term" value="C:plasma membrane"/>
    <property type="evidence" value="ECO:0007669"/>
    <property type="project" value="InterPro"/>
</dbReference>
<dbReference type="Gene3D" id="2.60.450.10">
    <property type="entry name" value="Lipopolysaccharide (LPS) transport protein A like domain"/>
    <property type="match status" value="1"/>
</dbReference>